<proteinExistence type="predicted"/>
<protein>
    <submittedName>
        <fullName evidence="1">Uncharacterized protein</fullName>
    </submittedName>
</protein>
<organism evidence="1">
    <name type="scientific">Rhizophora mucronata</name>
    <name type="common">Asiatic mangrove</name>
    <dbReference type="NCBI Taxonomy" id="61149"/>
    <lineage>
        <taxon>Eukaryota</taxon>
        <taxon>Viridiplantae</taxon>
        <taxon>Streptophyta</taxon>
        <taxon>Embryophyta</taxon>
        <taxon>Tracheophyta</taxon>
        <taxon>Spermatophyta</taxon>
        <taxon>Magnoliopsida</taxon>
        <taxon>eudicotyledons</taxon>
        <taxon>Gunneridae</taxon>
        <taxon>Pentapetalae</taxon>
        <taxon>rosids</taxon>
        <taxon>fabids</taxon>
        <taxon>Malpighiales</taxon>
        <taxon>Rhizophoraceae</taxon>
        <taxon>Rhizophora</taxon>
    </lineage>
</organism>
<name>A0A2P2PFN5_RHIMU</name>
<accession>A0A2P2PFN5</accession>
<reference evidence="1" key="1">
    <citation type="submission" date="2018-02" db="EMBL/GenBank/DDBJ databases">
        <title>Rhizophora mucronata_Transcriptome.</title>
        <authorList>
            <person name="Meera S.P."/>
            <person name="Sreeshan A."/>
            <person name="Augustine A."/>
        </authorList>
    </citation>
    <scope>NUCLEOTIDE SEQUENCE</scope>
    <source>
        <tissue evidence="1">Leaf</tissue>
    </source>
</reference>
<evidence type="ECO:0000313" key="1">
    <source>
        <dbReference type="EMBL" id="MBX53540.1"/>
    </source>
</evidence>
<sequence>MVRIFLGFCDPAFRYQLLGRVLI</sequence>
<dbReference type="EMBL" id="GGEC01073056">
    <property type="protein sequence ID" value="MBX53540.1"/>
    <property type="molecule type" value="Transcribed_RNA"/>
</dbReference>
<dbReference type="AlphaFoldDB" id="A0A2P2PFN5"/>